<dbReference type="PANTHER" id="PTHR28620:SF1">
    <property type="entry name" value="CENP-V_GFA DOMAIN-CONTAINING PROTEIN"/>
    <property type="match status" value="1"/>
</dbReference>
<gene>
    <name evidence="5" type="ORF">HJB63_06765</name>
</gene>
<evidence type="ECO:0000259" key="4">
    <source>
        <dbReference type="PROSITE" id="PS51891"/>
    </source>
</evidence>
<evidence type="ECO:0000313" key="5">
    <source>
        <dbReference type="EMBL" id="MBX5022279.1"/>
    </source>
</evidence>
<dbReference type="InterPro" id="IPR052355">
    <property type="entry name" value="CENP-V-like"/>
</dbReference>
<sequence length="115" mass="12452">MLYEGSCHCGNVAFEVEGEFTEALDCNCSLCRRRGGLLAFVPREKLVLKTPEENVSTYTFNRHVIRHHFCANCGIAPFGEGVAPDGSAMASINLRCLPALDLGALKVTAYDGASR</sequence>
<dbReference type="RefSeq" id="WP_221106956.1">
    <property type="nucleotide sequence ID" value="NZ_JABDXT010000003.1"/>
</dbReference>
<dbReference type="InterPro" id="IPR011057">
    <property type="entry name" value="Mss4-like_sf"/>
</dbReference>
<dbReference type="PROSITE" id="PS51891">
    <property type="entry name" value="CENP_V_GFA"/>
    <property type="match status" value="1"/>
</dbReference>
<dbReference type="AlphaFoldDB" id="A0A9Q3QVK9"/>
<dbReference type="Gene3D" id="2.170.150.70">
    <property type="match status" value="1"/>
</dbReference>
<dbReference type="GO" id="GO:0046872">
    <property type="term" value="F:metal ion binding"/>
    <property type="evidence" value="ECO:0007669"/>
    <property type="project" value="UniProtKB-KW"/>
</dbReference>
<reference evidence="5" key="1">
    <citation type="submission" date="2020-04" db="EMBL/GenBank/DDBJ databases">
        <title>Global-level population genomics: horizontal gene transfer, symbiosis and evolution in Rhizobia.</title>
        <authorList>
            <person name="Gai Y."/>
        </authorList>
    </citation>
    <scope>NUCLEOTIDE SEQUENCE</scope>
    <source>
        <strain evidence="5">BLR57</strain>
    </source>
</reference>
<keyword evidence="3" id="KW-0862">Zinc</keyword>
<evidence type="ECO:0000256" key="1">
    <source>
        <dbReference type="ARBA" id="ARBA00005495"/>
    </source>
</evidence>
<dbReference type="Proteomes" id="UP000749740">
    <property type="component" value="Unassembled WGS sequence"/>
</dbReference>
<dbReference type="PANTHER" id="PTHR28620">
    <property type="entry name" value="CENTROMERE PROTEIN V"/>
    <property type="match status" value="1"/>
</dbReference>
<comment type="caution">
    <text evidence="5">The sequence shown here is derived from an EMBL/GenBank/DDBJ whole genome shotgun (WGS) entry which is preliminary data.</text>
</comment>
<evidence type="ECO:0000256" key="3">
    <source>
        <dbReference type="ARBA" id="ARBA00022833"/>
    </source>
</evidence>
<dbReference type="EMBL" id="JABDYC010000001">
    <property type="protein sequence ID" value="MBX5022279.1"/>
    <property type="molecule type" value="Genomic_DNA"/>
</dbReference>
<proteinExistence type="inferred from homology"/>
<dbReference type="GO" id="GO:0016846">
    <property type="term" value="F:carbon-sulfur lyase activity"/>
    <property type="evidence" value="ECO:0007669"/>
    <property type="project" value="InterPro"/>
</dbReference>
<dbReference type="InterPro" id="IPR006913">
    <property type="entry name" value="CENP-V/GFA"/>
</dbReference>
<comment type="similarity">
    <text evidence="1">Belongs to the Gfa family.</text>
</comment>
<organism evidence="5 6">
    <name type="scientific">Rhizobium lentis</name>
    <dbReference type="NCBI Taxonomy" id="1138194"/>
    <lineage>
        <taxon>Bacteria</taxon>
        <taxon>Pseudomonadati</taxon>
        <taxon>Pseudomonadota</taxon>
        <taxon>Alphaproteobacteria</taxon>
        <taxon>Hyphomicrobiales</taxon>
        <taxon>Rhizobiaceae</taxon>
        <taxon>Rhizobium/Agrobacterium group</taxon>
        <taxon>Rhizobium</taxon>
    </lineage>
</organism>
<keyword evidence="2" id="KW-0479">Metal-binding</keyword>
<accession>A0A9Q3QVK9</accession>
<name>A0A9Q3QVK9_9HYPH</name>
<feature type="domain" description="CENP-V/GFA" evidence="4">
    <location>
        <begin position="3"/>
        <end position="111"/>
    </location>
</feature>
<evidence type="ECO:0000256" key="2">
    <source>
        <dbReference type="ARBA" id="ARBA00022723"/>
    </source>
</evidence>
<dbReference type="SUPFAM" id="SSF51316">
    <property type="entry name" value="Mss4-like"/>
    <property type="match status" value="1"/>
</dbReference>
<protein>
    <submittedName>
        <fullName evidence="5">GFA family protein</fullName>
    </submittedName>
</protein>
<dbReference type="Pfam" id="PF04828">
    <property type="entry name" value="GFA"/>
    <property type="match status" value="1"/>
</dbReference>
<evidence type="ECO:0000313" key="6">
    <source>
        <dbReference type="Proteomes" id="UP000749740"/>
    </source>
</evidence>